<reference evidence="4 5" key="1">
    <citation type="submission" date="2022-09" db="EMBL/GenBank/DDBJ databases">
        <authorList>
            <person name="Han X.L."/>
            <person name="Wang Q."/>
            <person name="Lu T."/>
        </authorList>
    </citation>
    <scope>NUCLEOTIDE SEQUENCE [LARGE SCALE GENOMIC DNA]</scope>
    <source>
        <strain evidence="4 5">WQ 127069</strain>
    </source>
</reference>
<dbReference type="RefSeq" id="WP_262684737.1">
    <property type="nucleotide sequence ID" value="NZ_JAOQIO010000052.1"/>
</dbReference>
<dbReference type="Proteomes" id="UP001652445">
    <property type="component" value="Unassembled WGS sequence"/>
</dbReference>
<dbReference type="SMART" id="SM00822">
    <property type="entry name" value="PKS_KR"/>
    <property type="match status" value="1"/>
</dbReference>
<keyword evidence="5" id="KW-1185">Reference proteome</keyword>
<dbReference type="PROSITE" id="PS00061">
    <property type="entry name" value="ADH_SHORT"/>
    <property type="match status" value="1"/>
</dbReference>
<evidence type="ECO:0000313" key="4">
    <source>
        <dbReference type="EMBL" id="MCU6793461.1"/>
    </source>
</evidence>
<evidence type="ECO:0000256" key="2">
    <source>
        <dbReference type="ARBA" id="ARBA00023002"/>
    </source>
</evidence>
<evidence type="ECO:0000313" key="5">
    <source>
        <dbReference type="Proteomes" id="UP001652445"/>
    </source>
</evidence>
<sequence length="255" mass="26880">MMYLPLENKAAIVTGGASGIGYSIVKGLARAGAGVIIADMSHQGEEAAKALVEEGLNVIFVQGDVTLSEDAQRIASKAEELFGGLDILVNNAGIYPRSMMPDTTEELWDRVMSINVKGVFLMCQAAAPWLKKRGGGAIINMSSSHAAVGSPELFAYSVSKGAISTLTRNLAGALTSDRIRVNAINPGWVATEREIEVQALNGRNLDWLIEKGKTLPLGRLQTGEDTAAVAVFLASDHATQITGQIIQVDGGSTVQ</sequence>
<dbReference type="PRINTS" id="PR00081">
    <property type="entry name" value="GDHRDH"/>
</dbReference>
<gene>
    <name evidence="4" type="ORF">OB236_15245</name>
</gene>
<dbReference type="InterPro" id="IPR036291">
    <property type="entry name" value="NAD(P)-bd_dom_sf"/>
</dbReference>
<dbReference type="InterPro" id="IPR002347">
    <property type="entry name" value="SDR_fam"/>
</dbReference>
<dbReference type="InterPro" id="IPR057326">
    <property type="entry name" value="KR_dom"/>
</dbReference>
<keyword evidence="2" id="KW-0560">Oxidoreductase</keyword>
<dbReference type="Pfam" id="PF13561">
    <property type="entry name" value="adh_short_C2"/>
    <property type="match status" value="1"/>
</dbReference>
<organism evidence="4 5">
    <name type="scientific">Paenibacillus baimaensis</name>
    <dbReference type="NCBI Taxonomy" id="2982185"/>
    <lineage>
        <taxon>Bacteria</taxon>
        <taxon>Bacillati</taxon>
        <taxon>Bacillota</taxon>
        <taxon>Bacilli</taxon>
        <taxon>Bacillales</taxon>
        <taxon>Paenibacillaceae</taxon>
        <taxon>Paenibacillus</taxon>
    </lineage>
</organism>
<dbReference type="PRINTS" id="PR00080">
    <property type="entry name" value="SDRFAMILY"/>
</dbReference>
<dbReference type="InterPro" id="IPR020904">
    <property type="entry name" value="Sc_DH/Rdtase_CS"/>
</dbReference>
<evidence type="ECO:0000259" key="3">
    <source>
        <dbReference type="SMART" id="SM00822"/>
    </source>
</evidence>
<dbReference type="PANTHER" id="PTHR43639:SF1">
    <property type="entry name" value="SHORT-CHAIN DEHYDROGENASE_REDUCTASE FAMILY PROTEIN"/>
    <property type="match status" value="1"/>
</dbReference>
<feature type="domain" description="Ketoreductase" evidence="3">
    <location>
        <begin position="9"/>
        <end position="191"/>
    </location>
</feature>
<proteinExistence type="inferred from homology"/>
<comment type="caution">
    <text evidence="4">The sequence shown here is derived from an EMBL/GenBank/DDBJ whole genome shotgun (WGS) entry which is preliminary data.</text>
</comment>
<dbReference type="PANTHER" id="PTHR43639">
    <property type="entry name" value="OXIDOREDUCTASE, SHORT-CHAIN DEHYDROGENASE/REDUCTASE FAMILY (AFU_ORTHOLOGUE AFUA_5G02870)"/>
    <property type="match status" value="1"/>
</dbReference>
<protein>
    <submittedName>
        <fullName evidence="4">SDR family oxidoreductase</fullName>
    </submittedName>
</protein>
<dbReference type="SUPFAM" id="SSF51735">
    <property type="entry name" value="NAD(P)-binding Rossmann-fold domains"/>
    <property type="match status" value="1"/>
</dbReference>
<dbReference type="NCBIfam" id="NF005559">
    <property type="entry name" value="PRK07231.1"/>
    <property type="match status" value="1"/>
</dbReference>
<name>A0ABT2UH52_9BACL</name>
<dbReference type="EMBL" id="JAOQIO010000052">
    <property type="protein sequence ID" value="MCU6793461.1"/>
    <property type="molecule type" value="Genomic_DNA"/>
</dbReference>
<comment type="similarity">
    <text evidence="1">Belongs to the short-chain dehydrogenases/reductases (SDR) family.</text>
</comment>
<accession>A0ABT2UH52</accession>
<evidence type="ECO:0000256" key="1">
    <source>
        <dbReference type="ARBA" id="ARBA00006484"/>
    </source>
</evidence>
<dbReference type="Gene3D" id="3.40.50.720">
    <property type="entry name" value="NAD(P)-binding Rossmann-like Domain"/>
    <property type="match status" value="1"/>
</dbReference>
<dbReference type="CDD" id="cd05233">
    <property type="entry name" value="SDR_c"/>
    <property type="match status" value="1"/>
</dbReference>